<sequence length="364" mass="37828">MRYAITPLAFAVGFSALAIRQSQQCFQLQASSGASGTLGQLGDGQNRIGGGYGAACYCLDSNGGFADTNGRGCILTPPTTQFQCDVGSSPTNGDSAFYACPANDNGEYNVYSQPVAGQDKCVKITLGPGQSCGAGNQLGTSQPPPQPPKESQPGYPVPPRESQPAPQPSKESQPAPQPPKDNKCPADLNGGYQYPHLTIPVSSSQPSKAPGTSYNATANGDVCSLFNFDIPQSYSGSTCALIFLFPEQKVLETSSNTTSGSGGLEFSKCDTTATQETSWDNKGRSSAVGSVANVAPGNSYTIASGACAAGQTVTYQMCATGGLSLEYFQDYNPSPIGAYVRECKIHFCGCDGLSWIVVEDVIVL</sequence>
<feature type="compositionally biased region" description="Polar residues" evidence="1">
    <location>
        <begin position="200"/>
        <end position="213"/>
    </location>
</feature>
<dbReference type="Pfam" id="PF09792">
    <property type="entry name" value="But2"/>
    <property type="match status" value="1"/>
</dbReference>
<dbReference type="InterPro" id="IPR018620">
    <property type="entry name" value="Ubiquitin3-bd_protein_But2_C"/>
</dbReference>
<evidence type="ECO:0000259" key="2">
    <source>
        <dbReference type="Pfam" id="PF09792"/>
    </source>
</evidence>
<name>A0A6A5UWS6_9PLEO</name>
<proteinExistence type="predicted"/>
<organism evidence="3 4">
    <name type="scientific">Bimuria novae-zelandiae CBS 107.79</name>
    <dbReference type="NCBI Taxonomy" id="1447943"/>
    <lineage>
        <taxon>Eukaryota</taxon>
        <taxon>Fungi</taxon>
        <taxon>Dikarya</taxon>
        <taxon>Ascomycota</taxon>
        <taxon>Pezizomycotina</taxon>
        <taxon>Dothideomycetes</taxon>
        <taxon>Pleosporomycetidae</taxon>
        <taxon>Pleosporales</taxon>
        <taxon>Massarineae</taxon>
        <taxon>Didymosphaeriaceae</taxon>
        <taxon>Bimuria</taxon>
    </lineage>
</organism>
<evidence type="ECO:0000256" key="1">
    <source>
        <dbReference type="SAM" id="MobiDB-lite"/>
    </source>
</evidence>
<dbReference type="PANTHER" id="PTHR39613">
    <property type="entry name" value="ANCHORED CELL WALL PROTEIN, PUTATIVE (AFU_ORTHOLOGUE AFUA_4G08960)-RELATED"/>
    <property type="match status" value="1"/>
</dbReference>
<accession>A0A6A5UWS6</accession>
<evidence type="ECO:0000313" key="3">
    <source>
        <dbReference type="EMBL" id="KAF1969148.1"/>
    </source>
</evidence>
<gene>
    <name evidence="3" type="ORF">BU23DRAFT_601697</name>
</gene>
<keyword evidence="4" id="KW-1185">Reference proteome</keyword>
<feature type="region of interest" description="Disordered" evidence="1">
    <location>
        <begin position="132"/>
        <end position="213"/>
    </location>
</feature>
<reference evidence="3" key="1">
    <citation type="journal article" date="2020" name="Stud. Mycol.">
        <title>101 Dothideomycetes genomes: a test case for predicting lifestyles and emergence of pathogens.</title>
        <authorList>
            <person name="Haridas S."/>
            <person name="Albert R."/>
            <person name="Binder M."/>
            <person name="Bloem J."/>
            <person name="Labutti K."/>
            <person name="Salamov A."/>
            <person name="Andreopoulos B."/>
            <person name="Baker S."/>
            <person name="Barry K."/>
            <person name="Bills G."/>
            <person name="Bluhm B."/>
            <person name="Cannon C."/>
            <person name="Castanera R."/>
            <person name="Culley D."/>
            <person name="Daum C."/>
            <person name="Ezra D."/>
            <person name="Gonzalez J."/>
            <person name="Henrissat B."/>
            <person name="Kuo A."/>
            <person name="Liang C."/>
            <person name="Lipzen A."/>
            <person name="Lutzoni F."/>
            <person name="Magnuson J."/>
            <person name="Mondo S."/>
            <person name="Nolan M."/>
            <person name="Ohm R."/>
            <person name="Pangilinan J."/>
            <person name="Park H.-J."/>
            <person name="Ramirez L."/>
            <person name="Alfaro M."/>
            <person name="Sun H."/>
            <person name="Tritt A."/>
            <person name="Yoshinaga Y."/>
            <person name="Zwiers L.-H."/>
            <person name="Turgeon B."/>
            <person name="Goodwin S."/>
            <person name="Spatafora J."/>
            <person name="Crous P."/>
            <person name="Grigoriev I."/>
        </authorList>
    </citation>
    <scope>NUCLEOTIDE SEQUENCE</scope>
    <source>
        <strain evidence="3">CBS 107.79</strain>
    </source>
</reference>
<dbReference type="OrthoDB" id="4657524at2759"/>
<dbReference type="AlphaFoldDB" id="A0A6A5UWS6"/>
<feature type="compositionally biased region" description="Pro residues" evidence="1">
    <location>
        <begin position="142"/>
        <end position="167"/>
    </location>
</feature>
<feature type="domain" description="Ubiquitin 3 binding protein But2 C-terminal" evidence="2">
    <location>
        <begin position="193"/>
        <end position="333"/>
    </location>
</feature>
<dbReference type="Proteomes" id="UP000800036">
    <property type="component" value="Unassembled WGS sequence"/>
</dbReference>
<dbReference type="EMBL" id="ML976712">
    <property type="protein sequence ID" value="KAF1969148.1"/>
    <property type="molecule type" value="Genomic_DNA"/>
</dbReference>
<evidence type="ECO:0000313" key="4">
    <source>
        <dbReference type="Proteomes" id="UP000800036"/>
    </source>
</evidence>
<protein>
    <recommendedName>
        <fullName evidence="2">Ubiquitin 3 binding protein But2 C-terminal domain-containing protein</fullName>
    </recommendedName>
</protein>
<dbReference type="PANTHER" id="PTHR39613:SF1">
    <property type="entry name" value="ANCHORED CELL WALL PROTEIN, PUTATIVE (AFU_ORTHOLOGUE AFUA_4G08960)-RELATED"/>
    <property type="match status" value="1"/>
</dbReference>